<dbReference type="EMBL" id="JAHQIW010006717">
    <property type="protein sequence ID" value="KAJ1370032.1"/>
    <property type="molecule type" value="Genomic_DNA"/>
</dbReference>
<dbReference type="InterPro" id="IPR029021">
    <property type="entry name" value="Prot-tyrosine_phosphatase-like"/>
</dbReference>
<dbReference type="AlphaFoldDB" id="A0AAD5R5H4"/>
<dbReference type="SUPFAM" id="SSF52799">
    <property type="entry name" value="(Phosphotyrosine protein) phosphatases II"/>
    <property type="match status" value="1"/>
</dbReference>
<sequence>MEYCSASESSPIPKKRDLYGRRMWNDLRRKSVSELSLVFDMFCGSSPSSSHQNIQSDRTCLSTGNLQASSKKKKRRMQVHRTWKQLSASNIVKQYVLVQEEKAMQAVPTAPIDASKFVAYVTERRKKRILFKGEYLMINRSIDTSKCRCDVGSTMRERKSISGKDTLPYDYNRVILPRLTCDENSHYINASYVNSWLREKSICRYASGSNETNERGVLADGVGTRFQLHRHAHQSL</sequence>
<accession>A0AAD5R5H4</accession>
<dbReference type="Gene3D" id="3.90.190.10">
    <property type="entry name" value="Protein tyrosine phosphatase superfamily"/>
    <property type="match status" value="1"/>
</dbReference>
<dbReference type="GO" id="GO:0004725">
    <property type="term" value="F:protein tyrosine phosphatase activity"/>
    <property type="evidence" value="ECO:0007669"/>
    <property type="project" value="TreeGrafter"/>
</dbReference>
<dbReference type="InterPro" id="IPR050348">
    <property type="entry name" value="Protein-Tyr_Phosphatase"/>
</dbReference>
<dbReference type="Proteomes" id="UP001196413">
    <property type="component" value="Unassembled WGS sequence"/>
</dbReference>
<evidence type="ECO:0000313" key="2">
    <source>
        <dbReference type="Proteomes" id="UP001196413"/>
    </source>
</evidence>
<reference evidence="1" key="1">
    <citation type="submission" date="2021-06" db="EMBL/GenBank/DDBJ databases">
        <title>Parelaphostrongylus tenuis whole genome reference sequence.</title>
        <authorList>
            <person name="Garwood T.J."/>
            <person name="Larsen P.A."/>
            <person name="Fountain-Jones N.M."/>
            <person name="Garbe J.R."/>
            <person name="Macchietto M.G."/>
            <person name="Kania S.A."/>
            <person name="Gerhold R.W."/>
            <person name="Richards J.E."/>
            <person name="Wolf T.M."/>
        </authorList>
    </citation>
    <scope>NUCLEOTIDE SEQUENCE</scope>
    <source>
        <strain evidence="1">MNPRO001-30</strain>
        <tissue evidence="1">Meninges</tissue>
    </source>
</reference>
<gene>
    <name evidence="1" type="ORF">KIN20_031663</name>
</gene>
<comment type="caution">
    <text evidence="1">The sequence shown here is derived from an EMBL/GenBank/DDBJ whole genome shotgun (WGS) entry which is preliminary data.</text>
</comment>
<evidence type="ECO:0008006" key="3">
    <source>
        <dbReference type="Google" id="ProtNLM"/>
    </source>
</evidence>
<name>A0AAD5R5H4_PARTN</name>
<proteinExistence type="predicted"/>
<organism evidence="1 2">
    <name type="scientific">Parelaphostrongylus tenuis</name>
    <name type="common">Meningeal worm</name>
    <dbReference type="NCBI Taxonomy" id="148309"/>
    <lineage>
        <taxon>Eukaryota</taxon>
        <taxon>Metazoa</taxon>
        <taxon>Ecdysozoa</taxon>
        <taxon>Nematoda</taxon>
        <taxon>Chromadorea</taxon>
        <taxon>Rhabditida</taxon>
        <taxon>Rhabditina</taxon>
        <taxon>Rhabditomorpha</taxon>
        <taxon>Strongyloidea</taxon>
        <taxon>Metastrongylidae</taxon>
        <taxon>Parelaphostrongylus</taxon>
    </lineage>
</organism>
<evidence type="ECO:0000313" key="1">
    <source>
        <dbReference type="EMBL" id="KAJ1370032.1"/>
    </source>
</evidence>
<protein>
    <recommendedName>
        <fullName evidence="3">Tyrosine-protein phosphatase domain-containing protein</fullName>
    </recommendedName>
</protein>
<dbReference type="PANTHER" id="PTHR19134">
    <property type="entry name" value="RECEPTOR-TYPE TYROSINE-PROTEIN PHOSPHATASE"/>
    <property type="match status" value="1"/>
</dbReference>
<keyword evidence="2" id="KW-1185">Reference proteome</keyword>
<dbReference type="PANTHER" id="PTHR19134:SF561">
    <property type="entry name" value="PROTEIN TYROSINE PHOSPHATASE 36E, ISOFORM A"/>
    <property type="match status" value="1"/>
</dbReference>